<gene>
    <name evidence="2" type="ORF">E1288_24485</name>
</gene>
<dbReference type="AlphaFoldDB" id="A0A4R4YHC5"/>
<dbReference type="Proteomes" id="UP000294947">
    <property type="component" value="Unassembled WGS sequence"/>
</dbReference>
<accession>A0A4R4YHC5</accession>
<evidence type="ECO:0000256" key="1">
    <source>
        <dbReference type="SAM" id="MobiDB-lite"/>
    </source>
</evidence>
<comment type="caution">
    <text evidence="2">The sequence shown here is derived from an EMBL/GenBank/DDBJ whole genome shotgun (WGS) entry which is preliminary data.</text>
</comment>
<feature type="compositionally biased region" description="Low complexity" evidence="1">
    <location>
        <begin position="7"/>
        <end position="19"/>
    </location>
</feature>
<organism evidence="2 3">
    <name type="scientific">Saccharopolyspora elongata</name>
    <dbReference type="NCBI Taxonomy" id="2530387"/>
    <lineage>
        <taxon>Bacteria</taxon>
        <taxon>Bacillati</taxon>
        <taxon>Actinomycetota</taxon>
        <taxon>Actinomycetes</taxon>
        <taxon>Pseudonocardiales</taxon>
        <taxon>Pseudonocardiaceae</taxon>
        <taxon>Saccharopolyspora</taxon>
    </lineage>
</organism>
<protein>
    <submittedName>
        <fullName evidence="2">Uncharacterized protein</fullName>
    </submittedName>
</protein>
<evidence type="ECO:0000313" key="2">
    <source>
        <dbReference type="EMBL" id="TDD44281.1"/>
    </source>
</evidence>
<feature type="region of interest" description="Disordered" evidence="1">
    <location>
        <begin position="1"/>
        <end position="30"/>
    </location>
</feature>
<proteinExistence type="predicted"/>
<evidence type="ECO:0000313" key="3">
    <source>
        <dbReference type="Proteomes" id="UP000294947"/>
    </source>
</evidence>
<sequence length="87" mass="9174">MFVPFQGTASSASSTATGSPDQAGRRADASTCCRRRTATVRTWPGRLRLPVTCTCGARTVHLGPRGTARFSLEDSLRGDGPAAHFPP</sequence>
<keyword evidence="3" id="KW-1185">Reference proteome</keyword>
<dbReference type="EMBL" id="SMKW01000034">
    <property type="protein sequence ID" value="TDD44281.1"/>
    <property type="molecule type" value="Genomic_DNA"/>
</dbReference>
<name>A0A4R4YHC5_9PSEU</name>
<reference evidence="2 3" key="1">
    <citation type="submission" date="2019-03" db="EMBL/GenBank/DDBJ databases">
        <title>Draft genome sequences of novel Actinobacteria.</title>
        <authorList>
            <person name="Sahin N."/>
            <person name="Ay H."/>
            <person name="Saygin H."/>
        </authorList>
    </citation>
    <scope>NUCLEOTIDE SEQUENCE [LARGE SCALE GENOMIC DNA]</scope>
    <source>
        <strain evidence="2 3">7K502</strain>
    </source>
</reference>